<feature type="region of interest" description="Disordered" evidence="7">
    <location>
        <begin position="581"/>
        <end position="629"/>
    </location>
</feature>
<dbReference type="PROSITE" id="PS00108">
    <property type="entry name" value="PROTEIN_KINASE_ST"/>
    <property type="match status" value="1"/>
</dbReference>
<evidence type="ECO:0000256" key="3">
    <source>
        <dbReference type="ARBA" id="ARBA00022741"/>
    </source>
</evidence>
<dbReference type="FunFam" id="3.10.20.90:FF:000058">
    <property type="entry name" value="Octicosapeptide/phox/Bem1p domain kinase superfamily protein"/>
    <property type="match status" value="1"/>
</dbReference>
<dbReference type="PROSITE" id="PS00107">
    <property type="entry name" value="PROTEIN_KINASE_ATP"/>
    <property type="match status" value="1"/>
</dbReference>
<sequence>MEQSNHQNCIHFASAQQSNAEFQPEPQVLTMDPPDHTHHNLKAPNNNCSEAKPVLNFSLQTGEEFVLEFMRDRVNPGKNYVPSTSGDPSFPQGHLELKGILGISHTVCEDGSDTSMLAMVEKGPKEFEKHNSSLHDDKNYNGSVVSVQQVSSDYNSFGSLMYTSSGICDDSVAKLKAMCSFGGKILPRPSDGKLRYVGGETRVICIRKDITWKVLWHKAVAIYDLTHIVKYQLPGEDFDALVTVSCDEDLQNMLEECNVLEDGDISKKLRIFLFSISDLDDAHSSLTNSDADSEFQYVVAINGLEMGSRNSSTLHYLGSSSNNLAELDGNNIEDSSRSVMGFIGASNLPSAGFDDSSLITKSANPNVPIPSSAYDIDLRIHYGQKENCDNSKQQQFQFGFNSNSHFINNIEGQGSQTQAKQYGPAMYNKAFVPESVTLAVDSTDLSFSDPVPPTQRGFCSMQIPRGEVELLSRLSKSDDSHNSQFLATHSRADFAQQEILKESIDKMQNRNMNEQLVSTEKSLCCAPQTAAHDLGVPLNLKQVIPNAANMKNVVHVDQVPVANHQTVCTDNKYTNFLVKQTEDRGSRPNPLPHVDAENHHEDGGDIHLKIHQGDRDGSNSNEKSQPSDWTGNYRVCVLQGEPSVVLPRTEQGDILIDINDRFPRDILSDIFAKAILSNSSSDISPVQQDGAGMSLNMQNEEPKHWSFFQKLAGDEFVRKDISLIDQDHITFSPSLQKVDEEPPSTINLDPQRDSGGDGPKELPHALGDVDSQLQLGFGATQTEVSEDIHDDVMMDKSKVLDIDSEDGFKNVGLPLGRTLAEIDINSLQIIKNEDLEELKELGSGTFGTVYHGKWRGTDVAIKRIKKSCFTGQLSELERLAIEFWREAEILSKLHHPNVVAFYGVVQDGPGGTLATVAEYMADGSLRHVLIRKDRHLDRRKRLIIAMDAAFGMEYLHSKNIVHFDLKCDNLLVNLKDPSRPICKVGDFGLSKIKRNTLVSGGVRGTLPWMAPELLNGSSSKVSEKVDVFSFGIVLWEILTGEEPYANMHYGAIIGMGNFQLEDCTEKNCPHSLGTSLDLGKQIWKSNIPTKIKFFTWKHTHIAEEYNFTLLEKKKKKLIVHVAFLLHQRPSSSSSSPIPQAKHRPTPVSEQPRKPAGNRAPPPIRSSRQQAKATPARSIARTSSDRFYSRFSSFQVDLVSDGGFESCLRLRPRTRENSGKGVTGSHKLRVGSWNIGSLTGKSLELVKILKKSKINIACVQETRWVGSKARDVDGFKLWYSGGSRDRNGVGILVDGDLREQVVEVRRINDRLMLIKLVIGGCTLSVISAYAPQVGLGEEAKKLFYEDLDEVVRGIPTTEKIVIGEDFNGHIGATSNGFDDVHGGFGFGERNGGGTSLLDFAKAFELVIANSCFPKKENHLVTFRSSVAKTQIDYLLIRKGDRGLVKDCKVIPSENCSTQHKLLVMDLEIKRDRRKKIVSDRPRIKWGGLTPDLSREMGEKLSGMGAWSGSGDADTMWNKTASCIREVASKVLGVSRGKFGGHKGDWWWNGEVQGKVEAKKAAYTKLVECVDEEEKRTLKKVYKTTKTEAKLAVTKAKTAAFERLYVELGDKGGDKKLYRLAKARERKARDLDQVKCIKDAEGKVLVDETSIKQRWRRYFHKLLNEEGGGDIVLGKLAHSERLRDFGYCRCFRIEEVIRAISRMSRGRATGPDEIPVEFWKSTDKAGIEWLTGLFNVIFKTAKMPDEWRWSTMVPLYKNKGDIQNCNNYRGIKLLSHTMKIWERVVEMRVRRGVSISENQFGFMPGRSTIEAIHLMRRLVEKYRERKRDLHMVFIDLEKAYDKVPRSVLWRCLEAKGVPMIYIRAIKDMYGGAKTRVRTVGGDSELFPVEMGLHQGSVLSPFLFALVMDELTRSIQEKVPWCMLFADDIVLIDETRDRVNARLEVWRQMLESKGFKLSRTKTEYLGCKFSDALEEADMEVRLATQIIPKKESFKYLGSVIQGSGDIDDDVTHRIGVAWMKWRNASGVLCDKKIPPRLKGKFYRVVVRPALLYGAEC</sequence>
<dbReference type="Pfam" id="PF00564">
    <property type="entry name" value="PB1"/>
    <property type="match status" value="1"/>
</dbReference>
<name>A0AAF0U6D4_SOLVR</name>
<dbReference type="CDD" id="cd06410">
    <property type="entry name" value="PB1_UP2"/>
    <property type="match status" value="1"/>
</dbReference>
<dbReference type="InterPro" id="IPR017441">
    <property type="entry name" value="Protein_kinase_ATP_BS"/>
</dbReference>
<dbReference type="CDD" id="cd01650">
    <property type="entry name" value="RT_nLTR_like"/>
    <property type="match status" value="1"/>
</dbReference>
<dbReference type="PANTHER" id="PTHR23257">
    <property type="entry name" value="SERINE-THREONINE PROTEIN KINASE"/>
    <property type="match status" value="1"/>
</dbReference>
<dbReference type="PROSITE" id="PS50011">
    <property type="entry name" value="PROTEIN_KINASE_DOM"/>
    <property type="match status" value="1"/>
</dbReference>
<dbReference type="Gene3D" id="3.10.20.90">
    <property type="entry name" value="Phosphatidylinositol 3-kinase Catalytic Subunit, Chain A, domain 1"/>
    <property type="match status" value="1"/>
</dbReference>
<dbReference type="SUPFAM" id="SSF54277">
    <property type="entry name" value="CAD &amp; PB1 domains"/>
    <property type="match status" value="1"/>
</dbReference>
<dbReference type="InterPro" id="IPR036691">
    <property type="entry name" value="Endo/exonu/phosph_ase_sf"/>
</dbReference>
<dbReference type="Gene3D" id="1.10.510.10">
    <property type="entry name" value="Transferase(Phosphotransferase) domain 1"/>
    <property type="match status" value="1"/>
</dbReference>
<gene>
    <name evidence="10" type="ORF">MTR67_033495</name>
</gene>
<feature type="compositionally biased region" description="Basic and acidic residues" evidence="7">
    <location>
        <begin position="750"/>
        <end position="763"/>
    </location>
</feature>
<dbReference type="CDD" id="cd13999">
    <property type="entry name" value="STKc_MAP3K-like"/>
    <property type="match status" value="1"/>
</dbReference>
<evidence type="ECO:0000256" key="1">
    <source>
        <dbReference type="ARBA" id="ARBA00022527"/>
    </source>
</evidence>
<dbReference type="FunFam" id="3.30.200.20:FF:000081">
    <property type="entry name" value="Octicosapeptide/phox/Bem1p domain kinase superfamily protein"/>
    <property type="match status" value="1"/>
</dbReference>
<dbReference type="InterPro" id="IPR043502">
    <property type="entry name" value="DNA/RNA_pol_sf"/>
</dbReference>
<dbReference type="GO" id="GO:0004674">
    <property type="term" value="F:protein serine/threonine kinase activity"/>
    <property type="evidence" value="ECO:0007669"/>
    <property type="project" value="UniProtKB-KW"/>
</dbReference>
<dbReference type="PROSITE" id="PS50878">
    <property type="entry name" value="RT_POL"/>
    <property type="match status" value="1"/>
</dbReference>
<organism evidence="10 11">
    <name type="scientific">Solanum verrucosum</name>
    <dbReference type="NCBI Taxonomy" id="315347"/>
    <lineage>
        <taxon>Eukaryota</taxon>
        <taxon>Viridiplantae</taxon>
        <taxon>Streptophyta</taxon>
        <taxon>Embryophyta</taxon>
        <taxon>Tracheophyta</taxon>
        <taxon>Spermatophyta</taxon>
        <taxon>Magnoliopsida</taxon>
        <taxon>eudicotyledons</taxon>
        <taxon>Gunneridae</taxon>
        <taxon>Pentapetalae</taxon>
        <taxon>asterids</taxon>
        <taxon>lamiids</taxon>
        <taxon>Solanales</taxon>
        <taxon>Solanaceae</taxon>
        <taxon>Solanoideae</taxon>
        <taxon>Solaneae</taxon>
        <taxon>Solanum</taxon>
    </lineage>
</organism>
<proteinExistence type="predicted"/>
<dbReference type="GO" id="GO:0005737">
    <property type="term" value="C:cytoplasm"/>
    <property type="evidence" value="ECO:0007669"/>
    <property type="project" value="TreeGrafter"/>
</dbReference>
<feature type="region of interest" description="Disordered" evidence="7">
    <location>
        <begin position="1129"/>
        <end position="1179"/>
    </location>
</feature>
<dbReference type="SUPFAM" id="SSF56112">
    <property type="entry name" value="Protein kinase-like (PK-like)"/>
    <property type="match status" value="1"/>
</dbReference>
<evidence type="ECO:0000256" key="4">
    <source>
        <dbReference type="ARBA" id="ARBA00022777"/>
    </source>
</evidence>
<keyword evidence="3 6" id="KW-0547">Nucleotide-binding</keyword>
<keyword evidence="11" id="KW-1185">Reference proteome</keyword>
<dbReference type="Pfam" id="PF07714">
    <property type="entry name" value="PK_Tyr_Ser-Thr"/>
    <property type="match status" value="1"/>
</dbReference>
<evidence type="ECO:0000256" key="2">
    <source>
        <dbReference type="ARBA" id="ARBA00022679"/>
    </source>
</evidence>
<evidence type="ECO:0000259" key="9">
    <source>
        <dbReference type="PROSITE" id="PS50878"/>
    </source>
</evidence>
<dbReference type="CDD" id="cd09076">
    <property type="entry name" value="L1-EN"/>
    <property type="match status" value="1"/>
</dbReference>
<feature type="domain" description="Protein kinase" evidence="8">
    <location>
        <begin position="835"/>
        <end position="1228"/>
    </location>
</feature>
<dbReference type="GO" id="GO:0005524">
    <property type="term" value="F:ATP binding"/>
    <property type="evidence" value="ECO:0007669"/>
    <property type="project" value="UniProtKB-UniRule"/>
</dbReference>
<evidence type="ECO:0000256" key="7">
    <source>
        <dbReference type="SAM" id="MobiDB-lite"/>
    </source>
</evidence>
<accession>A0AAF0U6D4</accession>
<keyword evidence="4" id="KW-0418">Kinase</keyword>
<keyword evidence="1" id="KW-0723">Serine/threonine-protein kinase</keyword>
<feature type="compositionally biased region" description="Polar residues" evidence="7">
    <location>
        <begin position="618"/>
        <end position="629"/>
    </location>
</feature>
<evidence type="ECO:0000313" key="11">
    <source>
        <dbReference type="Proteomes" id="UP001234989"/>
    </source>
</evidence>
<dbReference type="SMART" id="SM00666">
    <property type="entry name" value="PB1"/>
    <property type="match status" value="1"/>
</dbReference>
<evidence type="ECO:0000256" key="6">
    <source>
        <dbReference type="PROSITE-ProRule" id="PRU10141"/>
    </source>
</evidence>
<dbReference type="PANTHER" id="PTHR23257:SF963">
    <property type="entry name" value="AT08303P"/>
    <property type="match status" value="1"/>
</dbReference>
<dbReference type="EMBL" id="CP133618">
    <property type="protein sequence ID" value="WMV40110.1"/>
    <property type="molecule type" value="Genomic_DNA"/>
</dbReference>
<dbReference type="InterPro" id="IPR050167">
    <property type="entry name" value="Ser_Thr_protein_kinase"/>
</dbReference>
<feature type="domain" description="Reverse transcriptase" evidence="9">
    <location>
        <begin position="1734"/>
        <end position="1997"/>
    </location>
</feature>
<dbReference type="InterPro" id="IPR043128">
    <property type="entry name" value="Rev_trsase/Diguanyl_cyclase"/>
</dbReference>
<reference evidence="10" key="1">
    <citation type="submission" date="2023-08" db="EMBL/GenBank/DDBJ databases">
        <title>A de novo genome assembly of Solanum verrucosum Schlechtendal, a Mexican diploid species geographically isolated from the other diploid A-genome species in potato relatives.</title>
        <authorList>
            <person name="Hosaka K."/>
        </authorList>
    </citation>
    <scope>NUCLEOTIDE SEQUENCE</scope>
    <source>
        <tissue evidence="10">Young leaves</tissue>
    </source>
</reference>
<dbReference type="InterPro" id="IPR008271">
    <property type="entry name" value="Ser/Thr_kinase_AS"/>
</dbReference>
<evidence type="ECO:0000313" key="10">
    <source>
        <dbReference type="EMBL" id="WMV40110.1"/>
    </source>
</evidence>
<dbReference type="SMART" id="SM00220">
    <property type="entry name" value="S_TKc"/>
    <property type="match status" value="1"/>
</dbReference>
<evidence type="ECO:0000259" key="8">
    <source>
        <dbReference type="PROSITE" id="PS50011"/>
    </source>
</evidence>
<dbReference type="InterPro" id="IPR000270">
    <property type="entry name" value="PB1_dom"/>
</dbReference>
<dbReference type="Proteomes" id="UP001234989">
    <property type="component" value="Chromosome 7"/>
</dbReference>
<dbReference type="InterPro" id="IPR001245">
    <property type="entry name" value="Ser-Thr/Tyr_kinase_cat_dom"/>
</dbReference>
<dbReference type="InterPro" id="IPR000719">
    <property type="entry name" value="Prot_kinase_dom"/>
</dbReference>
<feature type="binding site" evidence="6">
    <location>
        <position position="866"/>
    </location>
    <ligand>
        <name>ATP</name>
        <dbReference type="ChEBI" id="CHEBI:30616"/>
    </ligand>
</feature>
<dbReference type="GO" id="GO:0007165">
    <property type="term" value="P:signal transduction"/>
    <property type="evidence" value="ECO:0007669"/>
    <property type="project" value="TreeGrafter"/>
</dbReference>
<keyword evidence="5 6" id="KW-0067">ATP-binding</keyword>
<dbReference type="Gene3D" id="3.30.70.270">
    <property type="match status" value="1"/>
</dbReference>
<dbReference type="SUPFAM" id="SSF56219">
    <property type="entry name" value="DNase I-like"/>
    <property type="match status" value="1"/>
</dbReference>
<dbReference type="InterPro" id="IPR000477">
    <property type="entry name" value="RT_dom"/>
</dbReference>
<dbReference type="SUPFAM" id="SSF56672">
    <property type="entry name" value="DNA/RNA polymerases"/>
    <property type="match status" value="1"/>
</dbReference>
<feature type="region of interest" description="Disordered" evidence="7">
    <location>
        <begin position="733"/>
        <end position="766"/>
    </location>
</feature>
<protein>
    <submittedName>
        <fullName evidence="10">Uncharacterized protein</fullName>
    </submittedName>
</protein>
<dbReference type="Pfam" id="PF00078">
    <property type="entry name" value="RVT_1"/>
    <property type="match status" value="1"/>
</dbReference>
<feature type="compositionally biased region" description="Basic and acidic residues" evidence="7">
    <location>
        <begin position="594"/>
        <end position="617"/>
    </location>
</feature>
<keyword evidence="2" id="KW-0808">Transferase</keyword>
<dbReference type="Gene3D" id="3.60.10.10">
    <property type="entry name" value="Endonuclease/exonuclease/phosphatase"/>
    <property type="match status" value="1"/>
</dbReference>
<evidence type="ECO:0000256" key="5">
    <source>
        <dbReference type="ARBA" id="ARBA00022840"/>
    </source>
</evidence>
<dbReference type="InterPro" id="IPR011009">
    <property type="entry name" value="Kinase-like_dom_sf"/>
</dbReference>